<dbReference type="Proteomes" id="UP001154282">
    <property type="component" value="Unassembled WGS sequence"/>
</dbReference>
<dbReference type="Gene3D" id="1.20.1280.50">
    <property type="match status" value="1"/>
</dbReference>
<keyword evidence="4" id="KW-1185">Reference proteome</keyword>
<evidence type="ECO:0000259" key="1">
    <source>
        <dbReference type="Pfam" id="PF12937"/>
    </source>
</evidence>
<dbReference type="SUPFAM" id="SSF81383">
    <property type="entry name" value="F-box domain"/>
    <property type="match status" value="1"/>
</dbReference>
<comment type="caution">
    <text evidence="3">The sequence shown here is derived from an EMBL/GenBank/DDBJ whole genome shotgun (WGS) entry which is preliminary data.</text>
</comment>
<gene>
    <name evidence="3" type="ORF">LITE_LOCUS25935</name>
</gene>
<dbReference type="EMBL" id="CAMGYJ010000006">
    <property type="protein sequence ID" value="CAI0438828.1"/>
    <property type="molecule type" value="Genomic_DNA"/>
</dbReference>
<accession>A0AAV0LXR2</accession>
<dbReference type="Pfam" id="PF24750">
    <property type="entry name" value="b-prop_At3g26010-like"/>
    <property type="match status" value="1"/>
</dbReference>
<dbReference type="InterPro" id="IPR001810">
    <property type="entry name" value="F-box_dom"/>
</dbReference>
<feature type="domain" description="F-box" evidence="1">
    <location>
        <begin position="43"/>
        <end position="82"/>
    </location>
</feature>
<dbReference type="PANTHER" id="PTHR35546">
    <property type="entry name" value="F-BOX PROTEIN INTERACTION DOMAIN PROTEIN-RELATED"/>
    <property type="match status" value="1"/>
</dbReference>
<dbReference type="InterPro" id="IPR036047">
    <property type="entry name" value="F-box-like_dom_sf"/>
</dbReference>
<dbReference type="Pfam" id="PF12937">
    <property type="entry name" value="F-box-like"/>
    <property type="match status" value="1"/>
</dbReference>
<proteinExistence type="predicted"/>
<evidence type="ECO:0000259" key="2">
    <source>
        <dbReference type="Pfam" id="PF24750"/>
    </source>
</evidence>
<dbReference type="InterPro" id="IPR055290">
    <property type="entry name" value="At3g26010-like"/>
</dbReference>
<dbReference type="InterPro" id="IPR056592">
    <property type="entry name" value="Beta-prop_At3g26010-like"/>
</dbReference>
<organism evidence="3 4">
    <name type="scientific">Linum tenue</name>
    <dbReference type="NCBI Taxonomy" id="586396"/>
    <lineage>
        <taxon>Eukaryota</taxon>
        <taxon>Viridiplantae</taxon>
        <taxon>Streptophyta</taxon>
        <taxon>Embryophyta</taxon>
        <taxon>Tracheophyta</taxon>
        <taxon>Spermatophyta</taxon>
        <taxon>Magnoliopsida</taxon>
        <taxon>eudicotyledons</taxon>
        <taxon>Gunneridae</taxon>
        <taxon>Pentapetalae</taxon>
        <taxon>rosids</taxon>
        <taxon>fabids</taxon>
        <taxon>Malpighiales</taxon>
        <taxon>Linaceae</taxon>
        <taxon>Linum</taxon>
    </lineage>
</organism>
<evidence type="ECO:0000313" key="4">
    <source>
        <dbReference type="Proteomes" id="UP001154282"/>
    </source>
</evidence>
<sequence length="615" mass="70156">MAAENCISDRDLPATDLRRCSGKRQRTSSEPDLPPTTISKLGTDLLVEILIRLPSPRSACQCKIVCKQWGSLICSPHFNRRFVSHHQTMNLDQATMSVDPYELLSVILSFLPPMPCSVRDSLRVLDCNKDLVLCGFWDTDCDDGEQGRSYLVCNPFTKQWIALPLAPKKNTGYVSPASRLVCEPRISNKLDLGDDQAFVYSEYRFRVVCIYQVARPRIAIKLDVFCSESGEWTKEALVCDGHVKVELKSTISCNGELFWRYYDLYSLRRGYEILNNLVAVFNPFRLDMHPTSMDISRFLVNPYYWFISASQGVFHVILQENETIPYRLSVWRLDKDRKSLIKQCEGWVNETTKCGNYEVINGCHRPSLHPHNPEVIFFNPAYSSAKNALFCCDLRRGELEFLAKVEGRPDVFRLQVFQPRVSCWATPIPRYAELRGMYDGTYRFWVQTQSSREARTPSLPSSLNICKDEATKSALYKDGMEHGIEEATEIIQHKENGIRETVLRERQQPHFPPDKESDVLEADLKDVGANIAAISKPKELKHSLLCETSAERPPQGEVLLSFTFFCLLILGLVDSDCVCYPFQPLLQVSSSDGYHLIYAQVKQLPILVTLGRLET</sequence>
<dbReference type="PANTHER" id="PTHR35546:SF128">
    <property type="entry name" value="F-BOX ASSOCIATED DOMAIN-CONTAINING PROTEIN"/>
    <property type="match status" value="1"/>
</dbReference>
<feature type="domain" description="F-box protein At3g26010-like beta-propeller" evidence="2">
    <location>
        <begin position="108"/>
        <end position="408"/>
    </location>
</feature>
<evidence type="ECO:0008006" key="5">
    <source>
        <dbReference type="Google" id="ProtNLM"/>
    </source>
</evidence>
<dbReference type="AlphaFoldDB" id="A0AAV0LXR2"/>
<name>A0AAV0LXR2_9ROSI</name>
<protein>
    <recommendedName>
        <fullName evidence="5">F-box domain-containing protein</fullName>
    </recommendedName>
</protein>
<reference evidence="3" key="1">
    <citation type="submission" date="2022-08" db="EMBL/GenBank/DDBJ databases">
        <authorList>
            <person name="Gutierrez-Valencia J."/>
        </authorList>
    </citation>
    <scope>NUCLEOTIDE SEQUENCE</scope>
</reference>
<evidence type="ECO:0000313" key="3">
    <source>
        <dbReference type="EMBL" id="CAI0438828.1"/>
    </source>
</evidence>